<protein>
    <submittedName>
        <fullName evidence="1">Uncharacterized protein</fullName>
    </submittedName>
</protein>
<sequence>MLVVQCISKASLCVRSAPPRLYPTQRRNVCGSQARATCLPPDPHQQLNVCARCAAKVAVRACSPPLTFHSLLIKENCQWSSPVCVFTLSVCGQAFPDPLVCVSVSVCVCVCLPVCVCARRRALP</sequence>
<dbReference type="EMBL" id="BGPR01008157">
    <property type="protein sequence ID" value="GBN31934.1"/>
    <property type="molecule type" value="Genomic_DNA"/>
</dbReference>
<reference evidence="1 2" key="1">
    <citation type="journal article" date="2019" name="Sci. Rep.">
        <title>Orb-weaving spider Araneus ventricosus genome elucidates the spidroin gene catalogue.</title>
        <authorList>
            <person name="Kono N."/>
            <person name="Nakamura H."/>
            <person name="Ohtoshi R."/>
            <person name="Moran D.A.P."/>
            <person name="Shinohara A."/>
            <person name="Yoshida Y."/>
            <person name="Fujiwara M."/>
            <person name="Mori M."/>
            <person name="Tomita M."/>
            <person name="Arakawa K."/>
        </authorList>
    </citation>
    <scope>NUCLEOTIDE SEQUENCE [LARGE SCALE GENOMIC DNA]</scope>
</reference>
<dbReference type="Proteomes" id="UP000499080">
    <property type="component" value="Unassembled WGS sequence"/>
</dbReference>
<evidence type="ECO:0000313" key="2">
    <source>
        <dbReference type="Proteomes" id="UP000499080"/>
    </source>
</evidence>
<gene>
    <name evidence="1" type="ORF">AVEN_37919_1</name>
</gene>
<evidence type="ECO:0000313" key="1">
    <source>
        <dbReference type="EMBL" id="GBN31934.1"/>
    </source>
</evidence>
<proteinExistence type="predicted"/>
<dbReference type="AlphaFoldDB" id="A0A4Y2MZX9"/>
<accession>A0A4Y2MZX9</accession>
<keyword evidence="2" id="KW-1185">Reference proteome</keyword>
<name>A0A4Y2MZX9_ARAVE</name>
<comment type="caution">
    <text evidence="1">The sequence shown here is derived from an EMBL/GenBank/DDBJ whole genome shotgun (WGS) entry which is preliminary data.</text>
</comment>
<organism evidence="1 2">
    <name type="scientific">Araneus ventricosus</name>
    <name type="common">Orbweaver spider</name>
    <name type="synonym">Epeira ventricosa</name>
    <dbReference type="NCBI Taxonomy" id="182803"/>
    <lineage>
        <taxon>Eukaryota</taxon>
        <taxon>Metazoa</taxon>
        <taxon>Ecdysozoa</taxon>
        <taxon>Arthropoda</taxon>
        <taxon>Chelicerata</taxon>
        <taxon>Arachnida</taxon>
        <taxon>Araneae</taxon>
        <taxon>Araneomorphae</taxon>
        <taxon>Entelegynae</taxon>
        <taxon>Araneoidea</taxon>
        <taxon>Araneidae</taxon>
        <taxon>Araneus</taxon>
    </lineage>
</organism>